<dbReference type="PaxDb" id="3218-PP1S159_36V6.1"/>
<proteinExistence type="predicted"/>
<dbReference type="Gramene" id="Pp3c26_4490V3.1">
    <property type="protein sequence ID" value="Pp3c26_4490V3.1"/>
    <property type="gene ID" value="Pp3c26_4490"/>
</dbReference>
<dbReference type="InterPro" id="IPR000095">
    <property type="entry name" value="CRIB_dom"/>
</dbReference>
<evidence type="ECO:0000313" key="5">
    <source>
        <dbReference type="EMBL" id="PNR26738.1"/>
    </source>
</evidence>
<accession>A0A2K1IBS7</accession>
<dbReference type="GO" id="GO:0005096">
    <property type="term" value="F:GTPase activator activity"/>
    <property type="evidence" value="ECO:0007669"/>
    <property type="project" value="UniProtKB-KW"/>
</dbReference>
<protein>
    <recommendedName>
        <fullName evidence="8">Rho-GAP domain-containing protein</fullName>
    </recommendedName>
</protein>
<reference evidence="5 7" key="1">
    <citation type="journal article" date="2008" name="Science">
        <title>The Physcomitrella genome reveals evolutionary insights into the conquest of land by plants.</title>
        <authorList>
            <person name="Rensing S."/>
            <person name="Lang D."/>
            <person name="Zimmer A."/>
            <person name="Terry A."/>
            <person name="Salamov A."/>
            <person name="Shapiro H."/>
            <person name="Nishiyama T."/>
            <person name="Perroud P.-F."/>
            <person name="Lindquist E."/>
            <person name="Kamisugi Y."/>
            <person name="Tanahashi T."/>
            <person name="Sakakibara K."/>
            <person name="Fujita T."/>
            <person name="Oishi K."/>
            <person name="Shin-I T."/>
            <person name="Kuroki Y."/>
            <person name="Toyoda A."/>
            <person name="Suzuki Y."/>
            <person name="Hashimoto A."/>
            <person name="Yamaguchi K."/>
            <person name="Sugano A."/>
            <person name="Kohara Y."/>
            <person name="Fujiyama A."/>
            <person name="Anterola A."/>
            <person name="Aoki S."/>
            <person name="Ashton N."/>
            <person name="Barbazuk W.B."/>
            <person name="Barker E."/>
            <person name="Bennetzen J."/>
            <person name="Bezanilla M."/>
            <person name="Blankenship R."/>
            <person name="Cho S.H."/>
            <person name="Dutcher S."/>
            <person name="Estelle M."/>
            <person name="Fawcett J.A."/>
            <person name="Gundlach H."/>
            <person name="Hanada K."/>
            <person name="Heyl A."/>
            <person name="Hicks K.A."/>
            <person name="Hugh J."/>
            <person name="Lohr M."/>
            <person name="Mayer K."/>
            <person name="Melkozernov A."/>
            <person name="Murata T."/>
            <person name="Nelson D."/>
            <person name="Pils B."/>
            <person name="Prigge M."/>
            <person name="Reiss B."/>
            <person name="Renner T."/>
            <person name="Rombauts S."/>
            <person name="Rushton P."/>
            <person name="Sanderfoot A."/>
            <person name="Schween G."/>
            <person name="Shiu S.-H."/>
            <person name="Stueber K."/>
            <person name="Theodoulou F.L."/>
            <person name="Tu H."/>
            <person name="Van de Peer Y."/>
            <person name="Verrier P.J."/>
            <person name="Waters E."/>
            <person name="Wood A."/>
            <person name="Yang L."/>
            <person name="Cove D."/>
            <person name="Cuming A."/>
            <person name="Hasebe M."/>
            <person name="Lucas S."/>
            <person name="Mishler D.B."/>
            <person name="Reski R."/>
            <person name="Grigoriev I."/>
            <person name="Quatrano R.S."/>
            <person name="Boore J.L."/>
        </authorList>
    </citation>
    <scope>NUCLEOTIDE SEQUENCE [LARGE SCALE GENOMIC DNA]</scope>
    <source>
        <strain evidence="6 7">cv. Gransden 2004</strain>
    </source>
</reference>
<evidence type="ECO:0000259" key="3">
    <source>
        <dbReference type="PROSITE" id="PS50108"/>
    </source>
</evidence>
<evidence type="ECO:0008006" key="8">
    <source>
        <dbReference type="Google" id="ProtNLM"/>
    </source>
</evidence>
<keyword evidence="1" id="KW-0343">GTPase activation</keyword>
<sequence length="455" mass="50256">MVAVVFATVRKSLLACQAEEEVEIVEAVTARACIKQSASVKGKKLKMSMDIGWPTDVEHVAHVTFDRYNGFLGLPEEYEHEVPRPTPSASQNVFGVSAESMQCSLDAHGNMVPTLLLLLQKRLYDQDGLKAEGIFRINPENSHEEHVREQLNLGIVPSDIDIHALAGLIKAWLRELPTGVLDSLSPEQVLACHGEKDSLALIKQLPHTEAALLNWAVNLMADVVEHEVLNKMNARNIAMVFAPNMTQMADPLTALMHAVQVMNLLKTLILRTLKDRKASLLESHSPPSSPEFPGTEEPEHDPQAALWVEDANDDDYGGSMFNRHDRQWSQTSHNSSAGLLRDYERTSSQSSHSGAWMGHERGSSRYPPLPIPTPQGRQHTSGYAGSQKSSPYLSSSSVGTSYDRFNSKSSLLNGRDEVQGNFSPFMLFPPTHSFKAKAGSGCMTPIDRTERVEAW</sequence>
<dbReference type="SMART" id="SM00324">
    <property type="entry name" value="RhoGAP"/>
    <property type="match status" value="1"/>
</dbReference>
<dbReference type="Pfam" id="PF00786">
    <property type="entry name" value="PBD"/>
    <property type="match status" value="1"/>
</dbReference>
<dbReference type="InterPro" id="IPR008936">
    <property type="entry name" value="Rho_GTPase_activation_prot"/>
</dbReference>
<dbReference type="RefSeq" id="XP_024366970.1">
    <property type="nucleotide sequence ID" value="XM_024511202.2"/>
</dbReference>
<dbReference type="GO" id="GO:0007165">
    <property type="term" value="P:signal transduction"/>
    <property type="evidence" value="ECO:0007669"/>
    <property type="project" value="InterPro"/>
</dbReference>
<dbReference type="EnsemblPlants" id="Pp3c26_4490V3.1">
    <property type="protein sequence ID" value="Pp3c26_4490V3.1"/>
    <property type="gene ID" value="Pp3c26_4490"/>
</dbReference>
<evidence type="ECO:0000256" key="1">
    <source>
        <dbReference type="ARBA" id="ARBA00022468"/>
    </source>
</evidence>
<dbReference type="PROSITE" id="PS50108">
    <property type="entry name" value="CRIB"/>
    <property type="match status" value="1"/>
</dbReference>
<feature type="domain" description="CRIB" evidence="3">
    <location>
        <begin position="51"/>
        <end position="64"/>
    </location>
</feature>
<dbReference type="CDD" id="cd00132">
    <property type="entry name" value="CRIB"/>
    <property type="match status" value="1"/>
</dbReference>
<keyword evidence="7" id="KW-1185">Reference proteome</keyword>
<feature type="compositionally biased region" description="Polar residues" evidence="2">
    <location>
        <begin position="375"/>
        <end position="384"/>
    </location>
</feature>
<feature type="compositionally biased region" description="Low complexity" evidence="2">
    <location>
        <begin position="386"/>
        <end position="398"/>
    </location>
</feature>
<gene>
    <name evidence="6" type="primary">LOC112278106</name>
    <name evidence="5" type="ORF">PHYPA_030219</name>
</gene>
<organism evidence="5">
    <name type="scientific">Physcomitrium patens</name>
    <name type="common">Spreading-leaved earth moss</name>
    <name type="synonym">Physcomitrella patens</name>
    <dbReference type="NCBI Taxonomy" id="3218"/>
    <lineage>
        <taxon>Eukaryota</taxon>
        <taxon>Viridiplantae</taxon>
        <taxon>Streptophyta</taxon>
        <taxon>Embryophyta</taxon>
        <taxon>Bryophyta</taxon>
        <taxon>Bryophytina</taxon>
        <taxon>Bryopsida</taxon>
        <taxon>Funariidae</taxon>
        <taxon>Funariales</taxon>
        <taxon>Funariaceae</taxon>
        <taxon>Physcomitrium</taxon>
    </lineage>
</organism>
<evidence type="ECO:0000259" key="4">
    <source>
        <dbReference type="PROSITE" id="PS50238"/>
    </source>
</evidence>
<dbReference type="EnsemblPlants" id="Pp3c26_4490V3.2">
    <property type="protein sequence ID" value="Pp3c26_4490V3.2"/>
    <property type="gene ID" value="Pp3c26_4490"/>
</dbReference>
<dbReference type="PROSITE" id="PS50238">
    <property type="entry name" value="RHOGAP"/>
    <property type="match status" value="1"/>
</dbReference>
<dbReference type="EMBL" id="ABEU02000026">
    <property type="protein sequence ID" value="PNR26738.1"/>
    <property type="molecule type" value="Genomic_DNA"/>
</dbReference>
<evidence type="ECO:0000313" key="7">
    <source>
        <dbReference type="Proteomes" id="UP000006727"/>
    </source>
</evidence>
<dbReference type="Gene3D" id="1.10.555.10">
    <property type="entry name" value="Rho GTPase activation protein"/>
    <property type="match status" value="1"/>
</dbReference>
<evidence type="ECO:0000313" key="6">
    <source>
        <dbReference type="EnsemblPlants" id="Pp3c26_4490V3.1"/>
    </source>
</evidence>
<dbReference type="InterPro" id="IPR036936">
    <property type="entry name" value="CRIB_dom_sf"/>
</dbReference>
<dbReference type="Proteomes" id="UP000006727">
    <property type="component" value="Chromosome 26"/>
</dbReference>
<dbReference type="SMART" id="SM00285">
    <property type="entry name" value="PBD"/>
    <property type="match status" value="1"/>
</dbReference>
<feature type="compositionally biased region" description="Polar residues" evidence="2">
    <location>
        <begin position="328"/>
        <end position="337"/>
    </location>
</feature>
<dbReference type="OrthoDB" id="185175at2759"/>
<dbReference type="InterPro" id="IPR044785">
    <property type="entry name" value="RopGAP1-5"/>
</dbReference>
<dbReference type="AlphaFoldDB" id="A0A2K1IBS7"/>
<reference evidence="6" key="3">
    <citation type="submission" date="2020-12" db="UniProtKB">
        <authorList>
            <consortium name="EnsemblPlants"/>
        </authorList>
    </citation>
    <scope>IDENTIFICATION</scope>
</reference>
<name>A0A2K1IBS7_PHYPA</name>
<dbReference type="CDD" id="cd00159">
    <property type="entry name" value="RhoGAP"/>
    <property type="match status" value="1"/>
</dbReference>
<dbReference type="Pfam" id="PF00620">
    <property type="entry name" value="RhoGAP"/>
    <property type="match status" value="1"/>
</dbReference>
<dbReference type="GeneID" id="112278106"/>
<dbReference type="STRING" id="3218.A0A2K1IBS7"/>
<dbReference type="InterPro" id="IPR000198">
    <property type="entry name" value="RhoGAP_dom"/>
</dbReference>
<dbReference type="PANTHER" id="PTHR23177:SF35">
    <property type="entry name" value="RHO GTPASE-ACTIVATING PROTEIN GACA"/>
    <property type="match status" value="1"/>
</dbReference>
<evidence type="ECO:0000256" key="2">
    <source>
        <dbReference type="SAM" id="MobiDB-lite"/>
    </source>
</evidence>
<feature type="domain" description="Rho-GAP" evidence="4">
    <location>
        <begin position="103"/>
        <end position="281"/>
    </location>
</feature>
<feature type="region of interest" description="Disordered" evidence="2">
    <location>
        <begin position="280"/>
        <end position="301"/>
    </location>
</feature>
<dbReference type="PANTHER" id="PTHR23177">
    <property type="entry name" value="MKIAA1688 PROTEIN"/>
    <property type="match status" value="1"/>
</dbReference>
<dbReference type="Gramene" id="Pp3c26_4490V3.2">
    <property type="protein sequence ID" value="Pp3c26_4490V3.2"/>
    <property type="gene ID" value="Pp3c26_4490"/>
</dbReference>
<reference evidence="5 7" key="2">
    <citation type="journal article" date="2018" name="Plant J.">
        <title>The Physcomitrella patens chromosome-scale assembly reveals moss genome structure and evolution.</title>
        <authorList>
            <person name="Lang D."/>
            <person name="Ullrich K.K."/>
            <person name="Murat F."/>
            <person name="Fuchs J."/>
            <person name="Jenkins J."/>
            <person name="Haas F.B."/>
            <person name="Piednoel M."/>
            <person name="Gundlach H."/>
            <person name="Van Bel M."/>
            <person name="Meyberg R."/>
            <person name="Vives C."/>
            <person name="Morata J."/>
            <person name="Symeonidi A."/>
            <person name="Hiss M."/>
            <person name="Muchero W."/>
            <person name="Kamisugi Y."/>
            <person name="Saleh O."/>
            <person name="Blanc G."/>
            <person name="Decker E.L."/>
            <person name="van Gessel N."/>
            <person name="Grimwood J."/>
            <person name="Hayes R.D."/>
            <person name="Graham S.W."/>
            <person name="Gunter L.E."/>
            <person name="McDaniel S.F."/>
            <person name="Hoernstein S.N.W."/>
            <person name="Larsson A."/>
            <person name="Li F.W."/>
            <person name="Perroud P.F."/>
            <person name="Phillips J."/>
            <person name="Ranjan P."/>
            <person name="Rokshar D.S."/>
            <person name="Rothfels C.J."/>
            <person name="Schneider L."/>
            <person name="Shu S."/>
            <person name="Stevenson D.W."/>
            <person name="Thummler F."/>
            <person name="Tillich M."/>
            <person name="Villarreal Aguilar J.C."/>
            <person name="Widiez T."/>
            <person name="Wong G.K."/>
            <person name="Wymore A."/>
            <person name="Zhang Y."/>
            <person name="Zimmer A.D."/>
            <person name="Quatrano R.S."/>
            <person name="Mayer K.F.X."/>
            <person name="Goodstein D."/>
            <person name="Casacuberta J.M."/>
            <person name="Vandepoele K."/>
            <person name="Reski R."/>
            <person name="Cuming A.C."/>
            <person name="Tuskan G.A."/>
            <person name="Maumus F."/>
            <person name="Salse J."/>
            <person name="Schmutz J."/>
            <person name="Rensing S.A."/>
        </authorList>
    </citation>
    <scope>NUCLEOTIDE SEQUENCE [LARGE SCALE GENOMIC DNA]</scope>
    <source>
        <strain evidence="6 7">cv. Gransden 2004</strain>
    </source>
</reference>
<dbReference type="KEGG" id="ppp:112278106"/>
<feature type="region of interest" description="Disordered" evidence="2">
    <location>
        <begin position="316"/>
        <end position="398"/>
    </location>
</feature>
<dbReference type="SUPFAM" id="SSF48350">
    <property type="entry name" value="GTPase activation domain, GAP"/>
    <property type="match status" value="1"/>
</dbReference>
<dbReference type="Gene3D" id="3.90.810.10">
    <property type="entry name" value="CRIB domain"/>
    <property type="match status" value="1"/>
</dbReference>